<dbReference type="EMBL" id="MU167217">
    <property type="protein sequence ID" value="KAG0150772.1"/>
    <property type="molecule type" value="Genomic_DNA"/>
</dbReference>
<evidence type="ECO:0000313" key="3">
    <source>
        <dbReference type="Proteomes" id="UP000886653"/>
    </source>
</evidence>
<feature type="compositionally biased region" description="Polar residues" evidence="1">
    <location>
        <begin position="217"/>
        <end position="231"/>
    </location>
</feature>
<comment type="caution">
    <text evidence="2">The sequence shown here is derived from an EMBL/GenBank/DDBJ whole genome shotgun (WGS) entry which is preliminary data.</text>
</comment>
<accession>A0A9P6TFU9</accession>
<proteinExistence type="predicted"/>
<dbReference type="AlphaFoldDB" id="A0A9P6TFU9"/>
<gene>
    <name evidence="2" type="ORF">CROQUDRAFT_87605</name>
</gene>
<evidence type="ECO:0000313" key="2">
    <source>
        <dbReference type="EMBL" id="KAG0150772.1"/>
    </source>
</evidence>
<reference evidence="2" key="1">
    <citation type="submission" date="2013-11" db="EMBL/GenBank/DDBJ databases">
        <title>Genome sequence of the fusiform rust pathogen reveals effectors for host alternation and coevolution with pine.</title>
        <authorList>
            <consortium name="DOE Joint Genome Institute"/>
            <person name="Smith K."/>
            <person name="Pendleton A."/>
            <person name="Kubisiak T."/>
            <person name="Anderson C."/>
            <person name="Salamov A."/>
            <person name="Aerts A."/>
            <person name="Riley R."/>
            <person name="Clum A."/>
            <person name="Lindquist E."/>
            <person name="Ence D."/>
            <person name="Campbell M."/>
            <person name="Kronenberg Z."/>
            <person name="Feau N."/>
            <person name="Dhillon B."/>
            <person name="Hamelin R."/>
            <person name="Burleigh J."/>
            <person name="Smith J."/>
            <person name="Yandell M."/>
            <person name="Nelson C."/>
            <person name="Grigoriev I."/>
            <person name="Davis J."/>
        </authorList>
    </citation>
    <scope>NUCLEOTIDE SEQUENCE</scope>
    <source>
        <strain evidence="2">G11</strain>
    </source>
</reference>
<evidence type="ECO:0000256" key="1">
    <source>
        <dbReference type="SAM" id="MobiDB-lite"/>
    </source>
</evidence>
<protein>
    <submittedName>
        <fullName evidence="2">Uncharacterized protein</fullName>
    </submittedName>
</protein>
<sequence>MDRGRLTLLAPTLQLPFGHKLNLVSSRVDLVPSHIFPLSSPRPPQPVIYPAHHNSLLEIGHQDPQLNDRLALSLPRHRVTFVHQPPYKDRFLHAFLRPTYELSVSSSPAQALDQASLSQSMLTSFDHRYIVLRTDRQFVKTIFSALLDLHKNSLTAFIGQAHRRQASTTPYAFLAIVPRHIDSFLPLSSSAKTRLDFLDRSNLPLLPRPLSKKAGSFSRQRPTSSRLTSFVHSRRSSRASTSVSLTSSLSDFDSTSWRYDRAKNLPTKRSGILDCWELGLIAHDQFELRPVSHARPGDPSTSVRVRPERDWLSESGWEAAQCRRRSGTGSIKLDRIWK</sequence>
<name>A0A9P6TFU9_9BASI</name>
<organism evidence="2 3">
    <name type="scientific">Cronartium quercuum f. sp. fusiforme G11</name>
    <dbReference type="NCBI Taxonomy" id="708437"/>
    <lineage>
        <taxon>Eukaryota</taxon>
        <taxon>Fungi</taxon>
        <taxon>Dikarya</taxon>
        <taxon>Basidiomycota</taxon>
        <taxon>Pucciniomycotina</taxon>
        <taxon>Pucciniomycetes</taxon>
        <taxon>Pucciniales</taxon>
        <taxon>Coleosporiaceae</taxon>
        <taxon>Cronartium</taxon>
    </lineage>
</organism>
<dbReference type="Proteomes" id="UP000886653">
    <property type="component" value="Unassembled WGS sequence"/>
</dbReference>
<keyword evidence="3" id="KW-1185">Reference proteome</keyword>
<feature type="region of interest" description="Disordered" evidence="1">
    <location>
        <begin position="211"/>
        <end position="232"/>
    </location>
</feature>